<comment type="similarity">
    <text evidence="2">Belongs to the major facilitator superfamily.</text>
</comment>
<feature type="transmembrane region" description="Helical" evidence="6">
    <location>
        <begin position="299"/>
        <end position="321"/>
    </location>
</feature>
<keyword evidence="4 6" id="KW-1133">Transmembrane helix</keyword>
<feature type="transmembrane region" description="Helical" evidence="6">
    <location>
        <begin position="200"/>
        <end position="223"/>
    </location>
</feature>
<gene>
    <name evidence="8" type="ORF">H2200_010302</name>
</gene>
<dbReference type="InterPro" id="IPR036259">
    <property type="entry name" value="MFS_trans_sf"/>
</dbReference>
<dbReference type="CDD" id="cd17323">
    <property type="entry name" value="MFS_Tpo1_MDR_like"/>
    <property type="match status" value="1"/>
</dbReference>
<dbReference type="GO" id="GO:0016020">
    <property type="term" value="C:membrane"/>
    <property type="evidence" value="ECO:0007669"/>
    <property type="project" value="UniProtKB-SubCell"/>
</dbReference>
<feature type="transmembrane region" description="Helical" evidence="6">
    <location>
        <begin position="477"/>
        <end position="497"/>
    </location>
</feature>
<evidence type="ECO:0000256" key="6">
    <source>
        <dbReference type="SAM" id="Phobius"/>
    </source>
</evidence>
<proteinExistence type="inferred from homology"/>
<dbReference type="EMBL" id="JAPDRK010000017">
    <property type="protein sequence ID" value="KAJ9604913.1"/>
    <property type="molecule type" value="Genomic_DNA"/>
</dbReference>
<evidence type="ECO:0000256" key="4">
    <source>
        <dbReference type="ARBA" id="ARBA00022989"/>
    </source>
</evidence>
<evidence type="ECO:0000259" key="7">
    <source>
        <dbReference type="PROSITE" id="PS50850"/>
    </source>
</evidence>
<dbReference type="GO" id="GO:0022857">
    <property type="term" value="F:transmembrane transporter activity"/>
    <property type="evidence" value="ECO:0007669"/>
    <property type="project" value="InterPro"/>
</dbReference>
<feature type="transmembrane region" description="Helical" evidence="6">
    <location>
        <begin position="140"/>
        <end position="160"/>
    </location>
</feature>
<sequence>MNTAIETGRGAIPLSADVESANDIEKQAIHKNRISNAAAPSRDDPTKDANIVDWDGLEDPENPMNWPLRKKIIAISIVSVLAFLSPLGSTVTSPISADILTTFHFTSETLETFVTSVYLLGYVFGPLVLAPLSELYGRSIIYNVCNFGFLIWTIACALATNLNALIVFRLLAGLAGSAGMTIGAGTIADMVPLEKRGLAMTGWIIGPVLGPTIGPLIAGYLAQAKGWRWIFWFVSILAAAVFLITLLLLRESYAYTILDRKTKRLRKEQGNSELRSALNGGRDSKELFKHSIFRPLKMLFLLPIVLLLSLYMATVYGYQYLMFTTFPRVYEGQYHFTSSSVGLVYLGIGVGFLIALIFSGVLSDRIVMYLTQRNGGSAKPEYRLPLLLVGAFLAPIGLFLYAWTAEKKVHWIVPITGSAFLGATSFFIIMPSLAYLVDTYTVYAASATAAAIVSRSLLGALLPLAGNSMYNALGVGWGTSLLGFISVVFLPVPLIFWKYGERIRNSRISQVKL</sequence>
<keyword evidence="3 6" id="KW-0812">Transmembrane</keyword>
<feature type="domain" description="Major facilitator superfamily (MFS) profile" evidence="7">
    <location>
        <begin position="74"/>
        <end position="504"/>
    </location>
</feature>
<feature type="transmembrane region" description="Helical" evidence="6">
    <location>
        <begin position="72"/>
        <end position="92"/>
    </location>
</feature>
<protein>
    <recommendedName>
        <fullName evidence="7">Major facilitator superfamily (MFS) profile domain-containing protein</fullName>
    </recommendedName>
</protein>
<comment type="caution">
    <text evidence="8">The sequence shown here is derived from an EMBL/GenBank/DDBJ whole genome shotgun (WGS) entry which is preliminary data.</text>
</comment>
<feature type="transmembrane region" description="Helical" evidence="6">
    <location>
        <begin position="409"/>
        <end position="430"/>
    </location>
</feature>
<feature type="transmembrane region" description="Helical" evidence="6">
    <location>
        <begin position="341"/>
        <end position="363"/>
    </location>
</feature>
<dbReference type="InterPro" id="IPR020846">
    <property type="entry name" value="MFS_dom"/>
</dbReference>
<dbReference type="Pfam" id="PF07690">
    <property type="entry name" value="MFS_1"/>
    <property type="match status" value="1"/>
</dbReference>
<reference evidence="8" key="1">
    <citation type="submission" date="2022-10" db="EMBL/GenBank/DDBJ databases">
        <title>Culturing micro-colonial fungi from biological soil crusts in the Mojave desert and describing Neophaeococcomyces mojavensis, and introducing the new genera and species Taxawa tesnikishii.</title>
        <authorList>
            <person name="Kurbessoian T."/>
            <person name="Stajich J.E."/>
        </authorList>
    </citation>
    <scope>NUCLEOTIDE SEQUENCE</scope>
    <source>
        <strain evidence="8">TK_41</strain>
    </source>
</reference>
<feature type="transmembrane region" description="Helical" evidence="6">
    <location>
        <begin position="442"/>
        <end position="465"/>
    </location>
</feature>
<evidence type="ECO:0000256" key="5">
    <source>
        <dbReference type="ARBA" id="ARBA00023136"/>
    </source>
</evidence>
<dbReference type="AlphaFoldDB" id="A0AA39CE35"/>
<dbReference type="FunFam" id="1.20.1250.20:FF:000011">
    <property type="entry name" value="MFS multidrug transporter, putative"/>
    <property type="match status" value="1"/>
</dbReference>
<dbReference type="PANTHER" id="PTHR23502">
    <property type="entry name" value="MAJOR FACILITATOR SUPERFAMILY"/>
    <property type="match status" value="1"/>
</dbReference>
<evidence type="ECO:0000256" key="3">
    <source>
        <dbReference type="ARBA" id="ARBA00022692"/>
    </source>
</evidence>
<dbReference type="PANTHER" id="PTHR23502:SF68">
    <property type="entry name" value="MULTIDRUG TRANSPORTER, PUTATIVE (AFU_ORTHOLOGUE AFUA_3G01120)-RELATED"/>
    <property type="match status" value="1"/>
</dbReference>
<keyword evidence="5 6" id="KW-0472">Membrane</keyword>
<organism evidence="8 9">
    <name type="scientific">Cladophialophora chaetospira</name>
    <dbReference type="NCBI Taxonomy" id="386627"/>
    <lineage>
        <taxon>Eukaryota</taxon>
        <taxon>Fungi</taxon>
        <taxon>Dikarya</taxon>
        <taxon>Ascomycota</taxon>
        <taxon>Pezizomycotina</taxon>
        <taxon>Eurotiomycetes</taxon>
        <taxon>Chaetothyriomycetidae</taxon>
        <taxon>Chaetothyriales</taxon>
        <taxon>Herpotrichiellaceae</taxon>
        <taxon>Cladophialophora</taxon>
    </lineage>
</organism>
<evidence type="ECO:0000313" key="8">
    <source>
        <dbReference type="EMBL" id="KAJ9604913.1"/>
    </source>
</evidence>
<dbReference type="Proteomes" id="UP001172673">
    <property type="component" value="Unassembled WGS sequence"/>
</dbReference>
<dbReference type="InterPro" id="IPR011701">
    <property type="entry name" value="MFS"/>
</dbReference>
<dbReference type="SUPFAM" id="SSF103473">
    <property type="entry name" value="MFS general substrate transporter"/>
    <property type="match status" value="1"/>
</dbReference>
<name>A0AA39CE35_9EURO</name>
<evidence type="ECO:0000256" key="2">
    <source>
        <dbReference type="ARBA" id="ARBA00008335"/>
    </source>
</evidence>
<accession>A0AA39CE35</accession>
<dbReference type="PROSITE" id="PS50850">
    <property type="entry name" value="MFS"/>
    <property type="match status" value="1"/>
</dbReference>
<feature type="transmembrane region" description="Helical" evidence="6">
    <location>
        <begin position="112"/>
        <end position="133"/>
    </location>
</feature>
<feature type="transmembrane region" description="Helical" evidence="6">
    <location>
        <begin position="166"/>
        <end position="188"/>
    </location>
</feature>
<feature type="transmembrane region" description="Helical" evidence="6">
    <location>
        <begin position="229"/>
        <end position="249"/>
    </location>
</feature>
<evidence type="ECO:0000313" key="9">
    <source>
        <dbReference type="Proteomes" id="UP001172673"/>
    </source>
</evidence>
<keyword evidence="9" id="KW-1185">Reference proteome</keyword>
<evidence type="ECO:0000256" key="1">
    <source>
        <dbReference type="ARBA" id="ARBA00004141"/>
    </source>
</evidence>
<feature type="transmembrane region" description="Helical" evidence="6">
    <location>
        <begin position="384"/>
        <end position="403"/>
    </location>
</feature>
<dbReference type="Gene3D" id="1.20.1250.20">
    <property type="entry name" value="MFS general substrate transporter like domains"/>
    <property type="match status" value="1"/>
</dbReference>
<comment type="subcellular location">
    <subcellularLocation>
        <location evidence="1">Membrane</location>
        <topology evidence="1">Multi-pass membrane protein</topology>
    </subcellularLocation>
</comment>